<dbReference type="EMBL" id="CAJNOK010013944">
    <property type="protein sequence ID" value="CAF1194921.1"/>
    <property type="molecule type" value="Genomic_DNA"/>
</dbReference>
<dbReference type="SMART" id="SM00054">
    <property type="entry name" value="EFh"/>
    <property type="match status" value="2"/>
</dbReference>
<dbReference type="SUPFAM" id="SSF47473">
    <property type="entry name" value="EF-hand"/>
    <property type="match status" value="1"/>
</dbReference>
<dbReference type="Proteomes" id="UP000682733">
    <property type="component" value="Unassembled WGS sequence"/>
</dbReference>
<feature type="domain" description="EF-hand" evidence="4">
    <location>
        <begin position="227"/>
        <end position="262"/>
    </location>
</feature>
<dbReference type="EMBL" id="CAJNOQ010005886">
    <property type="protein sequence ID" value="CAF1115176.1"/>
    <property type="molecule type" value="Genomic_DNA"/>
</dbReference>
<dbReference type="EMBL" id="CAJOBC010005885">
    <property type="protein sequence ID" value="CAF3879118.1"/>
    <property type="molecule type" value="Genomic_DNA"/>
</dbReference>
<dbReference type="Proteomes" id="UP000663829">
    <property type="component" value="Unassembled WGS sequence"/>
</dbReference>
<dbReference type="GO" id="GO:0005509">
    <property type="term" value="F:calcium ion binding"/>
    <property type="evidence" value="ECO:0007669"/>
    <property type="project" value="InterPro"/>
</dbReference>
<dbReference type="CDD" id="cd00051">
    <property type="entry name" value="EFh"/>
    <property type="match status" value="1"/>
</dbReference>
<dbReference type="AlphaFoldDB" id="A0A814Q487"/>
<feature type="region of interest" description="Disordered" evidence="2">
    <location>
        <begin position="135"/>
        <end position="155"/>
    </location>
</feature>
<evidence type="ECO:0000256" key="3">
    <source>
        <dbReference type="SAM" id="Phobius"/>
    </source>
</evidence>
<gene>
    <name evidence="5" type="ORF">GPM918_LOCUS19420</name>
    <name evidence="6" type="ORF">OVA965_LOCUS23696</name>
    <name evidence="7" type="ORF">SRO942_LOCUS19415</name>
    <name evidence="8" type="ORF">TMI583_LOCUS24414</name>
</gene>
<reference evidence="5" key="1">
    <citation type="submission" date="2021-02" db="EMBL/GenBank/DDBJ databases">
        <authorList>
            <person name="Nowell W R."/>
        </authorList>
    </citation>
    <scope>NUCLEOTIDE SEQUENCE</scope>
</reference>
<dbReference type="Gene3D" id="1.10.238.10">
    <property type="entry name" value="EF-hand"/>
    <property type="match status" value="1"/>
</dbReference>
<organism evidence="5 9">
    <name type="scientific">Didymodactylos carnosus</name>
    <dbReference type="NCBI Taxonomy" id="1234261"/>
    <lineage>
        <taxon>Eukaryota</taxon>
        <taxon>Metazoa</taxon>
        <taxon>Spiralia</taxon>
        <taxon>Gnathifera</taxon>
        <taxon>Rotifera</taxon>
        <taxon>Eurotatoria</taxon>
        <taxon>Bdelloidea</taxon>
        <taxon>Philodinida</taxon>
        <taxon>Philodinidae</taxon>
        <taxon>Didymodactylos</taxon>
    </lineage>
</organism>
<accession>A0A814Q487</accession>
<dbReference type="PROSITE" id="PS00018">
    <property type="entry name" value="EF_HAND_1"/>
    <property type="match status" value="2"/>
</dbReference>
<dbReference type="EMBL" id="CAJOBA010035471">
    <property type="protein sequence ID" value="CAF4005154.1"/>
    <property type="molecule type" value="Genomic_DNA"/>
</dbReference>
<keyword evidence="1" id="KW-0106">Calcium</keyword>
<keyword evidence="9" id="KW-1185">Reference proteome</keyword>
<feature type="transmembrane region" description="Helical" evidence="3">
    <location>
        <begin position="286"/>
        <end position="303"/>
    </location>
</feature>
<dbReference type="InterPro" id="IPR011992">
    <property type="entry name" value="EF-hand-dom_pair"/>
</dbReference>
<keyword evidence="3" id="KW-0472">Membrane</keyword>
<feature type="transmembrane region" description="Helical" evidence="3">
    <location>
        <begin position="254"/>
        <end position="274"/>
    </location>
</feature>
<name>A0A814Q487_9BILA</name>
<evidence type="ECO:0000313" key="6">
    <source>
        <dbReference type="EMBL" id="CAF1194921.1"/>
    </source>
</evidence>
<evidence type="ECO:0000256" key="1">
    <source>
        <dbReference type="ARBA" id="ARBA00022837"/>
    </source>
</evidence>
<comment type="caution">
    <text evidence="5">The sequence shown here is derived from an EMBL/GenBank/DDBJ whole genome shotgun (WGS) entry which is preliminary data.</text>
</comment>
<evidence type="ECO:0000256" key="2">
    <source>
        <dbReference type="SAM" id="MobiDB-lite"/>
    </source>
</evidence>
<evidence type="ECO:0000313" key="9">
    <source>
        <dbReference type="Proteomes" id="UP000663829"/>
    </source>
</evidence>
<dbReference type="PROSITE" id="PS50222">
    <property type="entry name" value="EF_HAND_2"/>
    <property type="match status" value="2"/>
</dbReference>
<proteinExistence type="predicted"/>
<dbReference type="Proteomes" id="UP000677228">
    <property type="component" value="Unassembled WGS sequence"/>
</dbReference>
<evidence type="ECO:0000313" key="5">
    <source>
        <dbReference type="EMBL" id="CAF1115176.1"/>
    </source>
</evidence>
<evidence type="ECO:0000313" key="7">
    <source>
        <dbReference type="EMBL" id="CAF3879118.1"/>
    </source>
</evidence>
<dbReference type="OrthoDB" id="167809at2759"/>
<dbReference type="Proteomes" id="UP000681722">
    <property type="component" value="Unassembled WGS sequence"/>
</dbReference>
<dbReference type="Pfam" id="PF13499">
    <property type="entry name" value="EF-hand_7"/>
    <property type="match status" value="1"/>
</dbReference>
<sequence>MTAESNNSIYHLPRYTLPYDRQMQGEEENDEGVSTFDTATVYPENMDLNELENFGEQHVQDGTLSAMLRRVGIEDAHKFINDFREVAREEVKQELEAGVVPAPAAVSSEVSGYGGLAQFHKIAYTFPAEVVRQEVQTQPDQELEGRSSSRGGGGLGNLVKVTMERQNPTYESLAYQLEGMYGGIQREHPEKAPSTKDDGLISNAKQVYNLFRGKTDTIGSAPGENGLLNSQFYSLFKTFDKNGDGKITKEDIELYLRGMGIGFVSPYLAKSLFAAVDSNHSGTLDFVDLMTLMGLITALYTGVDKTKKQQQK</sequence>
<keyword evidence="3" id="KW-1133">Transmembrane helix</keyword>
<protein>
    <recommendedName>
        <fullName evidence="4">EF-hand domain-containing protein</fullName>
    </recommendedName>
</protein>
<dbReference type="InterPro" id="IPR002048">
    <property type="entry name" value="EF_hand_dom"/>
</dbReference>
<feature type="domain" description="EF-hand" evidence="4">
    <location>
        <begin position="269"/>
        <end position="299"/>
    </location>
</feature>
<keyword evidence="3" id="KW-0812">Transmembrane</keyword>
<evidence type="ECO:0000259" key="4">
    <source>
        <dbReference type="PROSITE" id="PS50222"/>
    </source>
</evidence>
<evidence type="ECO:0000313" key="8">
    <source>
        <dbReference type="EMBL" id="CAF4005154.1"/>
    </source>
</evidence>
<dbReference type="InterPro" id="IPR018247">
    <property type="entry name" value="EF_Hand_1_Ca_BS"/>
</dbReference>